<feature type="signal peptide" evidence="4">
    <location>
        <begin position="1"/>
        <end position="27"/>
    </location>
</feature>
<evidence type="ECO:0000256" key="4">
    <source>
        <dbReference type="SAM" id="SignalP"/>
    </source>
</evidence>
<keyword evidence="7" id="KW-1185">Reference proteome</keyword>
<dbReference type="RefSeq" id="WP_175503876.1">
    <property type="nucleotide sequence ID" value="NZ_CP054840.1"/>
</dbReference>
<organism evidence="6 7">
    <name type="scientific">Comamonas antarctica</name>
    <dbReference type="NCBI Taxonomy" id="2743470"/>
    <lineage>
        <taxon>Bacteria</taxon>
        <taxon>Pseudomonadati</taxon>
        <taxon>Pseudomonadota</taxon>
        <taxon>Betaproteobacteria</taxon>
        <taxon>Burkholderiales</taxon>
        <taxon>Comamonadaceae</taxon>
        <taxon>Comamonas</taxon>
    </lineage>
</organism>
<dbReference type="SUPFAM" id="SSF51126">
    <property type="entry name" value="Pectin lyase-like"/>
    <property type="match status" value="1"/>
</dbReference>
<evidence type="ECO:0000256" key="2">
    <source>
        <dbReference type="ARBA" id="ARBA00022525"/>
    </source>
</evidence>
<dbReference type="PANTHER" id="PTHR12338:SF8">
    <property type="entry name" value="HEME_HEMOPEXIN-BINDING PROTEIN"/>
    <property type="match status" value="1"/>
</dbReference>
<feature type="chain" id="PRO_5027105648" evidence="4">
    <location>
        <begin position="28"/>
        <end position="2814"/>
    </location>
</feature>
<dbReference type="GO" id="GO:0005576">
    <property type="term" value="C:extracellular region"/>
    <property type="evidence" value="ECO:0007669"/>
    <property type="project" value="UniProtKB-SubCell"/>
</dbReference>
<dbReference type="InterPro" id="IPR011050">
    <property type="entry name" value="Pectin_lyase_fold/virulence"/>
</dbReference>
<evidence type="ECO:0000259" key="5">
    <source>
        <dbReference type="SMART" id="SM00912"/>
    </source>
</evidence>
<gene>
    <name evidence="6" type="ORF">HUK68_08930</name>
</gene>
<protein>
    <submittedName>
        <fullName evidence="6">Filamentous hemagglutinin N-terminal domain-containing protein</fullName>
    </submittedName>
</protein>
<dbReference type="InterPro" id="IPR050909">
    <property type="entry name" value="Bact_Autotransporter_VF"/>
</dbReference>
<dbReference type="SMART" id="SM00912">
    <property type="entry name" value="Haemagg_act"/>
    <property type="match status" value="1"/>
</dbReference>
<sequence>MFRLRRTVVWPVIATQAAMAIPMPLLAQTLPSGGRVTAGQASIGLPANGSLLINQASQRAAIRWNDFSIGQGNSVVFKQAAPGASILNIVTGGQASQLAGSMNANGAVFLVNPQGIHVTPTGRIDAAGGFVASTLGLSEADFMAGRLSFSGAGGAVTNQGRISTGAGGLVALIGSTVSNSGTVMAPLGKVGLGAAQAATLDWSGDGFLQVTLPSDATTADGQALVTNSGTIQAEGGLVTLQAATVAQAVRNAVNMPGSISARSVSGRNGAIVLDGGAGGATQVAGRLDVSASADAASAGRIDITGQSVALQGAVLDASGNQTGGTVRIGGGFQGGKAQVDPAAPLALAFGQAIQAPALNSAQQTSVDSASSIDVSARGAEGRGGSAVVWSESSTAMQGQVVGTGAASGGAVEISSAAKVQTVALDKLKLGPGGQILLDPQDIQINARYKDPATTTFLTDDDIRSLLNAGTTVNLQANQDIDWNNGFLFVAKNSGVARAGDLNLVAGRQIDVQGAFSTADGDWSMTANAPALVDAQRGAGFGGIQLLQAQFLNDNGKLPLRVADGAGNSERQAGSIGIGKFSGKGLSASIDPSVPDADGARILLYHDVDVAEGIQLTGNLQTASQGAGGSTLTLRGATVDWTNETSGGRYRGGIVQFIENGQVTRIGKGGAGADATRLELGSADSYSRTYGDADPSAYALGALQLKQAAHNVTAAGAPLGEVLAAGSLNVSGPGVAANAGSHSLTLSANPSVAFKPVEYNDEGTAVSGAAGGYFIDLRPGTVALNVDKRVVTPTVLNPSYVYGSPSAAVGLGNVVNGDALAPVATLGSSTGVAMSAIGAGYGFGARVGAGTHAYTLTGLAGAAAGNYSLDLSRGIGGLISIAPKPVTFFGSSASQVYGDAFTPLTMYLDGVLPGDAVAAGTQALRALDVKAAGGSGMRSAGTYAVDVTSLEGAQAGNYSLAASGNGAPVLTITPRPLTYGVSGQVNSTYGTAATGLPTASLGNVVAGDLITGNLAAFDWQGAHDIEDRTRAGSYALGVRSFSGAGSDNYQVAASGNVAGQLDVAPKPIHFAGAESTQVYGQSTLPSPGLAGTLPGDDVRPGAQQLNMFFAANPGESGALPIGTYQVGLSGLAGNDAANYVLQSGGNTPNSVAITPRPLTFTLGGGSSNTTYGTAPVLPDFTLSNIVEGDRISGSVAAFRVGVAYAPGAKTPAGSYAWGVDGLTGLGAGNYVVSFAGSSLFPLTVAPKPVTWQVASGTAVYGDALSNATALSGVLAGDDVSAQLQAIDGSGSTVGRPVVGSAYTAAVTSLGGGASGNYALQASGNAAGGLVITPRPVGYSVADVGVTYGNLATAGAITLTNVVPGETLNPTLAIRASGGGLVTLTERTDAGQYQQQVTALGNANYMLAGTGNLPGVLSIAPRALTYATPDITSIYGDVADLSARGSLAGLLSGDDVRAGATVRSSIYSQPWDAGTYADIFRVGGLEGGKAGNYVLSDAGSRLGTHTILPRPLTYAVQVRSNGSLGQDYIYGDLRTYFGIAPFDASSVLSGVLNDDRLRVAMQPTAPALRLSNGGNYVVGSYTWGRGALSGDKAGNYVLADGGHTDFTLNIRPRDVDIRFGLWREATPVSSLQYGNTVATTLQMYNTFLGGDDVYGFAAVAAGGIELTSVPSRLAVGAYSVGLLGNALGGADAANYRAHVTPFKFEVTPKPLAAQLDASRSTYGTQAVVSTPRLFGVVEDDEVSGLVTVTNGAGASLTLAPRTDAGTYGTAITGLAGAAAGNYYLETRNQPAGYNFSSVHTIDRKQLGYSLATGDLNRTYGDYIALPGMLSGVLAGDAVAVTPTATPLEATATGSLAARDLSQLPMLDAGRYSYTGVLSGASAGNYSVAALGTLVVNKRVVTADFGVGQRTYGTYLPLQVSFDNVVPGQQLGFLEQDPTRYSERTPAGRYFDYLTLSGSTAPNYTLANPYREWTVAPKPLAVAATAQSSTIYGTAGSFGTFDASGILFNDDVGVLVRGPGLADRLVAPGADGQLAALARQNAGSYAFALSLAGWGSGNYRLEGPTQGTLNVAPKPLALAAEAQLSAVYGSAFQVGTLGGVLSGDDVGVTVAGGLPPARLVPDSTGALAYGGRVDAGGYAFSIGNSLSGAQAANYTVAGGAAGQLTVTPKPVIYSVDDSSGQYGNFRACDQWSCNRWEPGAQLGQARFEGVLPGDTLNGTVGLVDLNGTPGVIDGTTPIGTYFQVVNGLTGASAGNYRIAASGSRPGIMTIDPVWLSYSTTSGVYLPTTGVVGQPGVATIRVAGRVGALNGDQVTPVVALFSPSGQQINDFSAYVRDRSAAQLNGARFTYRVVALQGRDAANYRILGADEMGSLDFYLNSSLGLNYASTSIAVPKTEEIKPFSLPENQELKNTVATTTLTPDFGRNITINDSSASATTDGTSGRVAGAASAVAGADVQIGPVNLSTQASGAASALLNYGVTGVTLRANAGSHIDVMMQVGPGYVMAGLQADAAVEGTVGPTSASLAAQVKVGASASAGASGSLGNGVGDGHLSTTATSFAIARTDYTLGLKDNKLQQSLDLVIGSGVSAGARGGISGSTGAIDAGVTVYSPGSLGAKLDINAGIKNGALTVGFDIGAQIGIAGLGLSFSFSIDPMAFAGSIANSAFGKAVLSAFGIDPNPRKIAEWPPRVLGAADALKNDPVARFKYLSEHPDWKDYNTNSSSSTQKDTDSYLATAGFYNAYQGLLERTASLITRQGEVQARFMELLKTDPAAAIEYSRSGELAQMKMAQIDVSSDARKLGVQLAVTDGKVSFVSRPQ</sequence>
<accession>A0A6N1X0V6</accession>
<keyword evidence="2" id="KW-0964">Secreted</keyword>
<comment type="subcellular location">
    <subcellularLocation>
        <location evidence="1">Secreted</location>
    </subcellularLocation>
</comment>
<dbReference type="EMBL" id="CP054840">
    <property type="protein sequence ID" value="QKV52999.1"/>
    <property type="molecule type" value="Genomic_DNA"/>
</dbReference>
<dbReference type="InterPro" id="IPR008638">
    <property type="entry name" value="FhaB/CdiA-like_TPS"/>
</dbReference>
<reference evidence="6 7" key="1">
    <citation type="submission" date="2020-06" db="EMBL/GenBank/DDBJ databases">
        <title>Acidovorax antarctica sp. nov., isolated from Corinth ice sheet soil, Antarctic Fields Peninsula.</title>
        <authorList>
            <person name="Xu Q."/>
            <person name="Peng F."/>
        </authorList>
    </citation>
    <scope>NUCLEOTIDE SEQUENCE [LARGE SCALE GENOMIC DNA]</scope>
    <source>
        <strain evidence="6 7">16-35-5</strain>
    </source>
</reference>
<dbReference type="InterPro" id="IPR012334">
    <property type="entry name" value="Pectin_lyas_fold"/>
</dbReference>
<evidence type="ECO:0000256" key="1">
    <source>
        <dbReference type="ARBA" id="ARBA00004613"/>
    </source>
</evidence>
<dbReference type="Gene3D" id="2.160.20.10">
    <property type="entry name" value="Single-stranded right-handed beta-helix, Pectin lyase-like"/>
    <property type="match status" value="1"/>
</dbReference>
<dbReference type="KEGG" id="aant:HUK68_08930"/>
<keyword evidence="3 4" id="KW-0732">Signal</keyword>
<name>A0A6N1X0V6_9BURK</name>
<dbReference type="PANTHER" id="PTHR12338">
    <property type="entry name" value="AUTOTRANSPORTER"/>
    <property type="match status" value="1"/>
</dbReference>
<evidence type="ECO:0000256" key="3">
    <source>
        <dbReference type="ARBA" id="ARBA00022729"/>
    </source>
</evidence>
<dbReference type="Pfam" id="PF05860">
    <property type="entry name" value="TPS"/>
    <property type="match status" value="1"/>
</dbReference>
<dbReference type="NCBIfam" id="TIGR01901">
    <property type="entry name" value="adhes_NPXG"/>
    <property type="match status" value="1"/>
</dbReference>
<dbReference type="Proteomes" id="UP000509579">
    <property type="component" value="Chromosome"/>
</dbReference>
<evidence type="ECO:0000313" key="7">
    <source>
        <dbReference type="Proteomes" id="UP000509579"/>
    </source>
</evidence>
<feature type="domain" description="Filamentous haemagglutinin FhaB/tRNA nuclease CdiA-like TPS" evidence="5">
    <location>
        <begin position="27"/>
        <end position="141"/>
    </location>
</feature>
<evidence type="ECO:0000313" key="6">
    <source>
        <dbReference type="EMBL" id="QKV52999.1"/>
    </source>
</evidence>
<proteinExistence type="predicted"/>